<dbReference type="RefSeq" id="WP_188925735.1">
    <property type="nucleotide sequence ID" value="NZ_BMQI01000030.1"/>
</dbReference>
<dbReference type="InterPro" id="IPR000594">
    <property type="entry name" value="ThiF_NAD_FAD-bd"/>
</dbReference>
<proteinExistence type="predicted"/>
<dbReference type="Gene3D" id="3.40.50.720">
    <property type="entry name" value="NAD(P)-binding Rossmann-like Domain"/>
    <property type="match status" value="1"/>
</dbReference>
<dbReference type="InterPro" id="IPR022500">
    <property type="entry name" value="PRTRC_ThiF"/>
</dbReference>
<dbReference type="Pfam" id="PF00899">
    <property type="entry name" value="ThiF"/>
    <property type="match status" value="1"/>
</dbReference>
<protein>
    <submittedName>
        <fullName evidence="2">PRTRC system ThiF family protein</fullName>
    </submittedName>
</protein>
<dbReference type="GO" id="GO:0008641">
    <property type="term" value="F:ubiquitin-like modifier activating enzyme activity"/>
    <property type="evidence" value="ECO:0007669"/>
    <property type="project" value="InterPro"/>
</dbReference>
<sequence length="261" mass="28905">MDFYIPQHLLNKPLNVLLIGAGGTGSQIATELFQMDSLLRQISQDSVCINLTIADGDTVSLFNVGRQAFYRQDISSNKAEVLVSRFNNFGGTAWTSIPEYCDPKTIQFKKYDFIITAVDKAEFRVKLGEVFNASQQSSDLLWIDVGNGLSDGQIICGHAYRKTMSTGIRLPNVYDLYSEMLKQVDDNSEDIPSCSTEAALAKQDFGSNRAVAGQATQLIWQLVRHAKISHHGAFVDVANATVQPLKIDPQIWAVYGYEAQL</sequence>
<dbReference type="Proteomes" id="UP001139408">
    <property type="component" value="Unassembled WGS sequence"/>
</dbReference>
<comment type="caution">
    <text evidence="2">The sequence shown here is derived from an EMBL/GenBank/DDBJ whole genome shotgun (WGS) entry which is preliminary data.</text>
</comment>
<dbReference type="AlphaFoldDB" id="A0A9X1ZD28"/>
<reference evidence="2" key="1">
    <citation type="submission" date="2022-01" db="EMBL/GenBank/DDBJ databases">
        <title>Whole genome-based taxonomy of the Shewanellaceae.</title>
        <authorList>
            <person name="Martin-Rodriguez A.J."/>
        </authorList>
    </citation>
    <scope>NUCLEOTIDE SEQUENCE</scope>
    <source>
        <strain evidence="2">DSM 23803</strain>
    </source>
</reference>
<dbReference type="NCBIfam" id="TIGR03736">
    <property type="entry name" value="PRTRC_ThiF"/>
    <property type="match status" value="1"/>
</dbReference>
<gene>
    <name evidence="2" type="ORF">L2749_14075</name>
</gene>
<feature type="domain" description="THIF-type NAD/FAD binding fold" evidence="1">
    <location>
        <begin position="15"/>
        <end position="200"/>
    </location>
</feature>
<dbReference type="InterPro" id="IPR035985">
    <property type="entry name" value="Ubiquitin-activating_enz"/>
</dbReference>
<evidence type="ECO:0000313" key="3">
    <source>
        <dbReference type="Proteomes" id="UP001139408"/>
    </source>
</evidence>
<dbReference type="CDD" id="cd01483">
    <property type="entry name" value="E1_enzyme_family"/>
    <property type="match status" value="1"/>
</dbReference>
<keyword evidence="3" id="KW-1185">Reference proteome</keyword>
<evidence type="ECO:0000259" key="1">
    <source>
        <dbReference type="Pfam" id="PF00899"/>
    </source>
</evidence>
<dbReference type="EMBL" id="JAKILJ010000032">
    <property type="protein sequence ID" value="MCL1106370.1"/>
    <property type="molecule type" value="Genomic_DNA"/>
</dbReference>
<accession>A0A9X1ZD28</accession>
<evidence type="ECO:0000313" key="2">
    <source>
        <dbReference type="EMBL" id="MCL1106370.1"/>
    </source>
</evidence>
<dbReference type="SUPFAM" id="SSF69572">
    <property type="entry name" value="Activating enzymes of the ubiquitin-like proteins"/>
    <property type="match status" value="1"/>
</dbReference>
<organism evidence="2 3">
    <name type="scientific">Shewanella algicola</name>
    <dbReference type="NCBI Taxonomy" id="640633"/>
    <lineage>
        <taxon>Bacteria</taxon>
        <taxon>Pseudomonadati</taxon>
        <taxon>Pseudomonadota</taxon>
        <taxon>Gammaproteobacteria</taxon>
        <taxon>Alteromonadales</taxon>
        <taxon>Shewanellaceae</taxon>
        <taxon>Shewanella</taxon>
    </lineage>
</organism>
<name>A0A9X1ZD28_9GAMM</name>